<organism evidence="1 2">
    <name type="scientific">Corynebacterium poyangense</name>
    <dbReference type="NCBI Taxonomy" id="2684405"/>
    <lineage>
        <taxon>Bacteria</taxon>
        <taxon>Bacillati</taxon>
        <taxon>Actinomycetota</taxon>
        <taxon>Actinomycetes</taxon>
        <taxon>Mycobacteriales</taxon>
        <taxon>Corynebacteriaceae</taxon>
        <taxon>Corynebacterium</taxon>
    </lineage>
</organism>
<dbReference type="EMBL" id="CP046884">
    <property type="protein sequence ID" value="QNQ90729.1"/>
    <property type="molecule type" value="Genomic_DNA"/>
</dbReference>
<dbReference type="Gene3D" id="3.40.50.300">
    <property type="entry name" value="P-loop containing nucleotide triphosphate hydrolases"/>
    <property type="match status" value="1"/>
</dbReference>
<proteinExistence type="predicted"/>
<gene>
    <name evidence="1" type="ORF">GP475_08820</name>
</gene>
<evidence type="ECO:0000313" key="1">
    <source>
        <dbReference type="EMBL" id="QNQ90729.1"/>
    </source>
</evidence>
<name>A0A7H0SQA4_9CORY</name>
<dbReference type="RefSeq" id="WP_187974043.1">
    <property type="nucleotide sequence ID" value="NZ_CP046884.1"/>
</dbReference>
<evidence type="ECO:0008006" key="3">
    <source>
        <dbReference type="Google" id="ProtNLM"/>
    </source>
</evidence>
<evidence type="ECO:0000313" key="2">
    <source>
        <dbReference type="Proteomes" id="UP000516320"/>
    </source>
</evidence>
<sequence length="177" mass="19188">MSTDYRLEVPDTTFPVQSSPLGCQVPTNFVAPLWNTTAGDDAIDLAEAVGLRLLPWQKLVLRNSLGESVTGRWEAFEVGLIVPRQNGKNVVVMARELAGLFLFGEEQIIHTAHLFKTAVSAFRDLRNIIEKSPDLMENVQSISHSSGNTAITLKKGGGRIDFLARAGGGGRGLSGIW</sequence>
<dbReference type="InterPro" id="IPR027417">
    <property type="entry name" value="P-loop_NTPase"/>
</dbReference>
<keyword evidence="2" id="KW-1185">Reference proteome</keyword>
<reference evidence="1 2" key="1">
    <citation type="submission" date="2019-12" db="EMBL/GenBank/DDBJ databases">
        <title>Corynebacterium sp. nov., isolated from feces of the Anser Albifrons in China.</title>
        <authorList>
            <person name="Liu Q."/>
        </authorList>
    </citation>
    <scope>NUCLEOTIDE SEQUENCE [LARGE SCALE GENOMIC DNA]</scope>
    <source>
        <strain evidence="1 2">4H37-19</strain>
    </source>
</reference>
<protein>
    <recommendedName>
        <fullName evidence="3">Phage Terminase</fullName>
    </recommendedName>
</protein>
<accession>A0A7H0SQA4</accession>
<dbReference type="KEGG" id="cpoy:GP475_08820"/>
<dbReference type="Proteomes" id="UP000516320">
    <property type="component" value="Chromosome"/>
</dbReference>
<dbReference type="AlphaFoldDB" id="A0A7H0SQA4"/>